<dbReference type="Proteomes" id="UP001647509">
    <property type="component" value="Unassembled WGS sequence"/>
</dbReference>
<name>A0ACC5UAX0_9FLAO</name>
<proteinExistence type="predicted"/>
<evidence type="ECO:0000313" key="2">
    <source>
        <dbReference type="Proteomes" id="UP001647509"/>
    </source>
</evidence>
<protein>
    <submittedName>
        <fullName evidence="1">Uncharacterized protein</fullName>
    </submittedName>
</protein>
<keyword evidence="2" id="KW-1185">Reference proteome</keyword>
<gene>
    <name evidence="1" type="ORF">KO493_12135</name>
</gene>
<dbReference type="EMBL" id="JAHKPD010000018">
    <property type="protein sequence ID" value="MBU2951446.1"/>
    <property type="molecule type" value="Genomic_DNA"/>
</dbReference>
<sequence length="204" mass="22550">MIARWCVSTLIFTLTLFGVVSQQQIAVPNQEIVLQFSDVELTSHDVQHTIEVVKNQLLAAGGSHIKVKAQENGKLKISYYSDADVSSIKRAFSNEDYLSLSFTNNDTSSGDLPLEESGLKYNLDIYEIQSANNAGWDFEGNIVLQVETKSDRFLDPNTSISARDLEHLGSSSVYKTTYKVRAHVALTIGEDLHTIPEVRAGPLS</sequence>
<organism evidence="1 2">
    <name type="scientific">Pseudotamlana agarivorans</name>
    <dbReference type="NCBI Taxonomy" id="481183"/>
    <lineage>
        <taxon>Bacteria</taxon>
        <taxon>Pseudomonadati</taxon>
        <taxon>Bacteroidota</taxon>
        <taxon>Flavobacteriia</taxon>
        <taxon>Flavobacteriales</taxon>
        <taxon>Flavobacteriaceae</taxon>
        <taxon>Pseudotamlana</taxon>
    </lineage>
</organism>
<comment type="caution">
    <text evidence="1">The sequence shown here is derived from an EMBL/GenBank/DDBJ whole genome shotgun (WGS) entry which is preliminary data.</text>
</comment>
<evidence type="ECO:0000313" key="1">
    <source>
        <dbReference type="EMBL" id="MBU2951446.1"/>
    </source>
</evidence>
<accession>A0ACC5UAX0</accession>
<reference evidence="1" key="1">
    <citation type="submission" date="2021-05" db="EMBL/GenBank/DDBJ databases">
        <title>Draft genomes of bacteria isolated from model marine particles.</title>
        <authorList>
            <person name="Datta M.S."/>
            <person name="Schwartzman J.A."/>
            <person name="Enke T.N."/>
            <person name="Saavedra J."/>
            <person name="Cermak N."/>
            <person name="Cordero O.X."/>
        </authorList>
    </citation>
    <scope>NUCLEOTIDE SEQUENCE</scope>
    <source>
        <strain evidence="1">I2M19</strain>
    </source>
</reference>